<dbReference type="Proteomes" id="UP001210126">
    <property type="component" value="Unassembled WGS sequence"/>
</dbReference>
<reference evidence="2" key="1">
    <citation type="submission" date="2019-11" db="EMBL/GenBank/DDBJ databases">
        <authorList>
            <person name="Feng L."/>
        </authorList>
    </citation>
    <scope>NUCLEOTIDE SEQUENCE</scope>
    <source>
        <strain evidence="2">PdistasonisLFYP31</strain>
    </source>
</reference>
<organism evidence="2">
    <name type="scientific">Parabacteroides distasonis</name>
    <dbReference type="NCBI Taxonomy" id="823"/>
    <lineage>
        <taxon>Bacteria</taxon>
        <taxon>Pseudomonadati</taxon>
        <taxon>Bacteroidota</taxon>
        <taxon>Bacteroidia</taxon>
        <taxon>Bacteroidales</taxon>
        <taxon>Tannerellaceae</taxon>
        <taxon>Parabacteroides</taxon>
    </lineage>
</organism>
<dbReference type="AlphaFoldDB" id="A0A6N3FBC6"/>
<accession>A0A6N3FBC6</accession>
<gene>
    <name evidence="2" type="ORF">PDLFYP31_02813</name>
    <name evidence="1" type="ORF">PN599_06540</name>
</gene>
<evidence type="ECO:0000313" key="1">
    <source>
        <dbReference type="EMBL" id="MDB9004653.1"/>
    </source>
</evidence>
<protein>
    <submittedName>
        <fullName evidence="2">Uncharacterized protein</fullName>
    </submittedName>
</protein>
<sequence length="42" mass="4540">MNNELNNDIPADIRGKLRFPLDGLSGRASSEETVASVRSIPV</sequence>
<dbReference type="EMBL" id="JAQMPJ010000003">
    <property type="protein sequence ID" value="MDB9004653.1"/>
    <property type="molecule type" value="Genomic_DNA"/>
</dbReference>
<dbReference type="RefSeq" id="WP_258882104.1">
    <property type="nucleotide sequence ID" value="NZ_CACRUW010000018.1"/>
</dbReference>
<name>A0A6N3FBC6_PARDI</name>
<proteinExistence type="predicted"/>
<reference evidence="1" key="2">
    <citation type="submission" date="2023-01" db="EMBL/GenBank/DDBJ databases">
        <title>Human gut microbiome strain richness.</title>
        <authorList>
            <person name="Chen-Liaw A."/>
        </authorList>
    </citation>
    <scope>NUCLEOTIDE SEQUENCE</scope>
    <source>
        <strain evidence="1">RTP21484st1_E5_RTP21484_190118</strain>
    </source>
</reference>
<dbReference type="EMBL" id="CACRUW010000018">
    <property type="protein sequence ID" value="VYU49432.1"/>
    <property type="molecule type" value="Genomic_DNA"/>
</dbReference>
<evidence type="ECO:0000313" key="2">
    <source>
        <dbReference type="EMBL" id="VYU49432.1"/>
    </source>
</evidence>